<gene>
    <name evidence="1" type="ORF">BELL_0762g00030</name>
</gene>
<protein>
    <submittedName>
        <fullName evidence="1">Uncharacterized protein</fullName>
    </submittedName>
</protein>
<evidence type="ECO:0000313" key="1">
    <source>
        <dbReference type="EMBL" id="TGO69632.1"/>
    </source>
</evidence>
<dbReference type="Proteomes" id="UP000297229">
    <property type="component" value="Unassembled WGS sequence"/>
</dbReference>
<proteinExistence type="predicted"/>
<evidence type="ECO:0000313" key="2">
    <source>
        <dbReference type="Proteomes" id="UP000297229"/>
    </source>
</evidence>
<dbReference type="AlphaFoldDB" id="A0A4Z1JDZ1"/>
<sequence length="137" mass="15961">MVRQRSYVLRENTAQSSNLDGRLLLCSAPVLFTSRSIRKRCEFFSGCWRIDCKDESCGAPNFPGVLEVANERKKTAKTEQRRWREIRGKDQQNVQFYSEVKDAVSRAIKILEEDIKNCDIERLMTFTTRVALEVSHR</sequence>
<comment type="caution">
    <text evidence="1">The sequence shown here is derived from an EMBL/GenBank/DDBJ whole genome shotgun (WGS) entry which is preliminary data.</text>
</comment>
<reference evidence="1 2" key="1">
    <citation type="submission" date="2017-12" db="EMBL/GenBank/DDBJ databases">
        <title>Comparative genomics of Botrytis spp.</title>
        <authorList>
            <person name="Valero-Jimenez C.A."/>
            <person name="Tapia P."/>
            <person name="Veloso J."/>
            <person name="Silva-Moreno E."/>
            <person name="Staats M."/>
            <person name="Valdes J.H."/>
            <person name="Van Kan J.A.L."/>
        </authorList>
    </citation>
    <scope>NUCLEOTIDE SEQUENCE [LARGE SCALE GENOMIC DNA]</scope>
    <source>
        <strain evidence="1 2">Be9601</strain>
    </source>
</reference>
<accession>A0A4Z1JDZ1</accession>
<organism evidence="1 2">
    <name type="scientific">Botrytis elliptica</name>
    <dbReference type="NCBI Taxonomy" id="278938"/>
    <lineage>
        <taxon>Eukaryota</taxon>
        <taxon>Fungi</taxon>
        <taxon>Dikarya</taxon>
        <taxon>Ascomycota</taxon>
        <taxon>Pezizomycotina</taxon>
        <taxon>Leotiomycetes</taxon>
        <taxon>Helotiales</taxon>
        <taxon>Sclerotiniaceae</taxon>
        <taxon>Botrytis</taxon>
    </lineage>
</organism>
<keyword evidence="2" id="KW-1185">Reference proteome</keyword>
<name>A0A4Z1JDZ1_9HELO</name>
<dbReference type="EMBL" id="PQXM01000760">
    <property type="protein sequence ID" value="TGO69632.1"/>
    <property type="molecule type" value="Genomic_DNA"/>
</dbReference>